<gene>
    <name evidence="12" type="ORF">FM037_06060</name>
</gene>
<keyword evidence="13" id="KW-1185">Reference proteome</keyword>
<keyword evidence="2 9" id="KW-0963">Cytoplasm</keyword>
<dbReference type="Pfam" id="PF20714">
    <property type="entry name" value="HTH_64"/>
    <property type="match status" value="1"/>
</dbReference>
<dbReference type="PANTHER" id="PTHR45526:SF1">
    <property type="entry name" value="TRANSCRIPTIONAL REGULATORY PROTEIN DCUR-RELATED"/>
    <property type="match status" value="1"/>
</dbReference>
<dbReference type="InterPro" id="IPR001789">
    <property type="entry name" value="Sig_transdc_resp-reg_receiver"/>
</dbReference>
<dbReference type="InterPro" id="IPR011006">
    <property type="entry name" value="CheY-like_superfamily"/>
</dbReference>
<keyword evidence="5 9" id="KW-0805">Transcription regulation</keyword>
<dbReference type="InterPro" id="IPR048714">
    <property type="entry name" value="DpiA-like_HTH"/>
</dbReference>
<keyword evidence="4 9" id="KW-0902">Two-component regulatory system</keyword>
<evidence type="ECO:0000256" key="9">
    <source>
        <dbReference type="PIRNR" id="PIRNR006171"/>
    </source>
</evidence>
<dbReference type="Pfam" id="PF00072">
    <property type="entry name" value="Response_reg"/>
    <property type="match status" value="1"/>
</dbReference>
<evidence type="ECO:0000259" key="11">
    <source>
        <dbReference type="PROSITE" id="PS50110"/>
    </source>
</evidence>
<dbReference type="Proteomes" id="UP000315947">
    <property type="component" value="Chromosome"/>
</dbReference>
<evidence type="ECO:0000256" key="8">
    <source>
        <dbReference type="ARBA" id="ARBA00023163"/>
    </source>
</evidence>
<comment type="subcellular location">
    <subcellularLocation>
        <location evidence="1 9">Cytoplasm</location>
    </subcellularLocation>
</comment>
<reference evidence="12 13" key="1">
    <citation type="submission" date="2019-07" db="EMBL/GenBank/DDBJ databases">
        <title>Shewanella sp. YLB-06 whole genomic sequence.</title>
        <authorList>
            <person name="Yu L."/>
        </authorList>
    </citation>
    <scope>NUCLEOTIDE SEQUENCE [LARGE SCALE GENOMIC DNA]</scope>
    <source>
        <strain evidence="12 13">YLB-06</strain>
    </source>
</reference>
<evidence type="ECO:0000256" key="1">
    <source>
        <dbReference type="ARBA" id="ARBA00004496"/>
    </source>
</evidence>
<dbReference type="EMBL" id="CP041614">
    <property type="protein sequence ID" value="QDO82875.1"/>
    <property type="molecule type" value="Genomic_DNA"/>
</dbReference>
<dbReference type="PANTHER" id="PTHR45526">
    <property type="entry name" value="TRANSCRIPTIONAL REGULATORY PROTEIN DPIA"/>
    <property type="match status" value="1"/>
</dbReference>
<evidence type="ECO:0000256" key="5">
    <source>
        <dbReference type="ARBA" id="ARBA00023015"/>
    </source>
</evidence>
<dbReference type="PROSITE" id="PS50110">
    <property type="entry name" value="RESPONSE_REGULATORY"/>
    <property type="match status" value="1"/>
</dbReference>
<evidence type="ECO:0000256" key="3">
    <source>
        <dbReference type="ARBA" id="ARBA00022553"/>
    </source>
</evidence>
<dbReference type="RefSeq" id="WP_144045260.1">
    <property type="nucleotide sequence ID" value="NZ_CP041614.1"/>
</dbReference>
<keyword evidence="7 9" id="KW-0010">Activator</keyword>
<feature type="modified residue" description="4-aspartylphosphate" evidence="10">
    <location>
        <position position="56"/>
    </location>
</feature>
<protein>
    <recommendedName>
        <fullName evidence="9">Transcriptional regulatory protein</fullName>
    </recommendedName>
</protein>
<dbReference type="SUPFAM" id="SSF52172">
    <property type="entry name" value="CheY-like"/>
    <property type="match status" value="1"/>
</dbReference>
<evidence type="ECO:0000256" key="7">
    <source>
        <dbReference type="ARBA" id="ARBA00023159"/>
    </source>
</evidence>
<feature type="domain" description="Response regulatory" evidence="11">
    <location>
        <begin position="5"/>
        <end position="123"/>
    </location>
</feature>
<keyword evidence="6 9" id="KW-0238">DNA-binding</keyword>
<dbReference type="PIRSF" id="PIRSF006171">
    <property type="entry name" value="RR_citrat_malat"/>
    <property type="match status" value="1"/>
</dbReference>
<name>A0ABX5WUU5_9GAMM</name>
<organism evidence="12 13">
    <name type="scientific">Shewanella psychropiezotolerans</name>
    <dbReference type="NCBI Taxonomy" id="2593655"/>
    <lineage>
        <taxon>Bacteria</taxon>
        <taxon>Pseudomonadati</taxon>
        <taxon>Pseudomonadota</taxon>
        <taxon>Gammaproteobacteria</taxon>
        <taxon>Alteromonadales</taxon>
        <taxon>Shewanellaceae</taxon>
        <taxon>Shewanella</taxon>
    </lineage>
</organism>
<evidence type="ECO:0000256" key="10">
    <source>
        <dbReference type="PROSITE-ProRule" id="PRU00169"/>
    </source>
</evidence>
<dbReference type="InterPro" id="IPR024187">
    <property type="entry name" value="Sig_transdc_resp-reg_cit/mal"/>
</dbReference>
<evidence type="ECO:0000256" key="4">
    <source>
        <dbReference type="ARBA" id="ARBA00023012"/>
    </source>
</evidence>
<evidence type="ECO:0000313" key="12">
    <source>
        <dbReference type="EMBL" id="QDO82875.1"/>
    </source>
</evidence>
<keyword evidence="3 10" id="KW-0597">Phosphoprotein</keyword>
<dbReference type="SMART" id="SM00448">
    <property type="entry name" value="REC"/>
    <property type="match status" value="1"/>
</dbReference>
<accession>A0ABX5WUU5</accession>
<proteinExistence type="predicted"/>
<evidence type="ECO:0000256" key="2">
    <source>
        <dbReference type="ARBA" id="ARBA00022490"/>
    </source>
</evidence>
<dbReference type="InterPro" id="IPR051271">
    <property type="entry name" value="2C-system_Tx_regulators"/>
</dbReference>
<sequence>MKVKNVLIVEDDARIATILAKTINKREEYEVIGIASNVTEAIDVIDCFAPELVFLDISLDSSCGLDVIKYIRQEIKENAPTVVMLTAAKDVEVIQKSVASGVFDYILKPISFSRLNQTLQRFADYSNKLETRQAFEQEDVDLFFGLQHGEELRSGAGSDKSEKLPLPKGVDSLTLEKIINAFRQDPATAYTAEVMADSIGISRTTARRYLEYLLSVDRVKADIEYGTVGRPERRYIFI</sequence>
<keyword evidence="8 9" id="KW-0804">Transcription</keyword>
<evidence type="ECO:0000313" key="13">
    <source>
        <dbReference type="Proteomes" id="UP000315947"/>
    </source>
</evidence>
<evidence type="ECO:0000256" key="6">
    <source>
        <dbReference type="ARBA" id="ARBA00023125"/>
    </source>
</evidence>
<dbReference type="Gene3D" id="3.40.50.2300">
    <property type="match status" value="1"/>
</dbReference>